<feature type="region of interest" description="Disordered" evidence="1">
    <location>
        <begin position="1"/>
        <end position="44"/>
    </location>
</feature>
<proteinExistence type="predicted"/>
<keyword evidence="3" id="KW-1185">Reference proteome</keyword>
<accession>A0ABU6X206</accession>
<sequence length="216" mass="25063">MEEGRGRPVREGRGRRVGDRERDVLRVRTEREGQSDGEHEAGKREQLFAVEHLSLPSSVDHRRHCWEVEEGPARAEQRETKRTRQGREVLLLSSPLSCLLRRRPWRKLHCRGRPSDRERNAMVVAGRAIAMSFLSSEPLKAVDFLAFYEATVIEMEAPFEELLDRWLSFGVVGISKRVMFGKKTNRKGRHLHICSDLQHRGPMMPKISETDNNKMR</sequence>
<name>A0ABU6X206_9FABA</name>
<dbReference type="Proteomes" id="UP001341840">
    <property type="component" value="Unassembled WGS sequence"/>
</dbReference>
<evidence type="ECO:0000256" key="1">
    <source>
        <dbReference type="SAM" id="MobiDB-lite"/>
    </source>
</evidence>
<dbReference type="EMBL" id="JASCZI010211465">
    <property type="protein sequence ID" value="MED6192181.1"/>
    <property type="molecule type" value="Genomic_DNA"/>
</dbReference>
<evidence type="ECO:0000313" key="3">
    <source>
        <dbReference type="Proteomes" id="UP001341840"/>
    </source>
</evidence>
<protein>
    <submittedName>
        <fullName evidence="2">Uncharacterized protein</fullName>
    </submittedName>
</protein>
<reference evidence="2 3" key="1">
    <citation type="journal article" date="2023" name="Plants (Basel)">
        <title>Bridging the Gap: Combining Genomics and Transcriptomics Approaches to Understand Stylosanthes scabra, an Orphan Legume from the Brazilian Caatinga.</title>
        <authorList>
            <person name="Ferreira-Neto J.R.C."/>
            <person name="da Silva M.D."/>
            <person name="Binneck E."/>
            <person name="de Melo N.F."/>
            <person name="da Silva R.H."/>
            <person name="de Melo A.L.T.M."/>
            <person name="Pandolfi V."/>
            <person name="Bustamante F.O."/>
            <person name="Brasileiro-Vidal A.C."/>
            <person name="Benko-Iseppon A.M."/>
        </authorList>
    </citation>
    <scope>NUCLEOTIDE SEQUENCE [LARGE SCALE GENOMIC DNA]</scope>
    <source>
        <tissue evidence="2">Leaves</tissue>
    </source>
</reference>
<evidence type="ECO:0000313" key="2">
    <source>
        <dbReference type="EMBL" id="MED6192181.1"/>
    </source>
</evidence>
<organism evidence="2 3">
    <name type="scientific">Stylosanthes scabra</name>
    <dbReference type="NCBI Taxonomy" id="79078"/>
    <lineage>
        <taxon>Eukaryota</taxon>
        <taxon>Viridiplantae</taxon>
        <taxon>Streptophyta</taxon>
        <taxon>Embryophyta</taxon>
        <taxon>Tracheophyta</taxon>
        <taxon>Spermatophyta</taxon>
        <taxon>Magnoliopsida</taxon>
        <taxon>eudicotyledons</taxon>
        <taxon>Gunneridae</taxon>
        <taxon>Pentapetalae</taxon>
        <taxon>rosids</taxon>
        <taxon>fabids</taxon>
        <taxon>Fabales</taxon>
        <taxon>Fabaceae</taxon>
        <taxon>Papilionoideae</taxon>
        <taxon>50 kb inversion clade</taxon>
        <taxon>dalbergioids sensu lato</taxon>
        <taxon>Dalbergieae</taxon>
        <taxon>Pterocarpus clade</taxon>
        <taxon>Stylosanthes</taxon>
    </lineage>
</organism>
<gene>
    <name evidence="2" type="ORF">PIB30_007712</name>
</gene>
<comment type="caution">
    <text evidence="2">The sequence shown here is derived from an EMBL/GenBank/DDBJ whole genome shotgun (WGS) entry which is preliminary data.</text>
</comment>